<feature type="compositionally biased region" description="Basic and acidic residues" evidence="1">
    <location>
        <begin position="1049"/>
        <end position="1061"/>
    </location>
</feature>
<feature type="compositionally biased region" description="Polar residues" evidence="1">
    <location>
        <begin position="151"/>
        <end position="164"/>
    </location>
</feature>
<feature type="compositionally biased region" description="Low complexity" evidence="1">
    <location>
        <begin position="1215"/>
        <end position="1234"/>
    </location>
</feature>
<feature type="compositionally biased region" description="Basic and acidic residues" evidence="1">
    <location>
        <begin position="132"/>
        <end position="150"/>
    </location>
</feature>
<feature type="region of interest" description="Disordered" evidence="1">
    <location>
        <begin position="868"/>
        <end position="961"/>
    </location>
</feature>
<feature type="compositionally biased region" description="Basic and acidic residues" evidence="1">
    <location>
        <begin position="225"/>
        <end position="238"/>
    </location>
</feature>
<proteinExistence type="predicted"/>
<feature type="compositionally biased region" description="Low complexity" evidence="1">
    <location>
        <begin position="175"/>
        <end position="186"/>
    </location>
</feature>
<reference evidence="2" key="1">
    <citation type="submission" date="2021-12" db="EMBL/GenBank/DDBJ databases">
        <authorList>
            <person name="Martin H S."/>
        </authorList>
    </citation>
    <scope>NUCLEOTIDE SEQUENCE</scope>
</reference>
<name>A0A8S4I0E7_9NEOP</name>
<feature type="compositionally biased region" description="Low complexity" evidence="1">
    <location>
        <begin position="1446"/>
        <end position="1456"/>
    </location>
</feature>
<sequence length="1456" mass="166616">MISIPIPATAANLIKTNQLRRRYYSAQVYAQTQRTLSIPVTLILRWDDSSTRPVKVLIILLLFGVQLYCGEDIAKIEFDNGKEVYEIRELQNKSVEFINPKEDIPILREILFYKVIEKPYIQETNEQVPIIEKSKDEQDKQEPVFDETRRSFTNGHGFQFSNGEYQDEDTHNVENKNTYSNTNDNNLSEGEHKDVDDNDDKDHIERDKNDNVNDKFDDNYSSDNDNAKNDTTHDKNDDMFEYDDDTEDSNKKQLNSNNEIIKKYGNYTDDDQNGNNTNANETNYDTDDDNIGKTNITREDVNDENTKEDKIPEEELNLVKKLRAQLLNSTKEKYHSIQRLHETEKKERRKREVNYRNIPEAPRLPDLDVKSFPSYIQRMLANRPIFGNDEKSNTKNEYDTSLIDKMSGIFPPDNTASGKAKTYGFKYNQAGSASWNDLYKTQNHHKSNVPNVLDLSGSQTNNPYQVQKPTIDIRDNIIPEGDETLNKNKKENYQSPINIIPSLDINLPAEKDHDEIKKYTEGEKHSNTESKNKENVNTNYIDNGFDMKDRLIDMLHNIDSKLSNGKKPKTYGMSLKNDKGEIWNDIAGVPSMNIDNTHNEDALENESINDPNKISNIDYVKEDNVNNNKDNDEKTPNIFESANEPNKINNFNDAREVMDSFHDDNKKELDNYDKSNPDEQRASIHEVNNNAEKTPYKENLFNVPPPAPKNPDFKFNEQFITSTNKPEVSYKRVNEIVQHTTGIPSIPYFTQRSTEKSIEVTEKPKIEESKIEKEHQPIDNEDLRHKIEESFDNIIKQFPKLEPMREETTGADVSKKNDVRNNNNKPRTYGMHLEGDHGDVWNDLTNPGTHVNVGDLENMKVTEPSVDEVIPNSNIVENHSESPIQTTQMNYEKKSETTTNKNDEEITEEPTTTTTEKHNVTEEKNNGTTQRSKDNELDNKKDCNCKNDTLNKDKAESVNNNNETEPIKVTLDDLLKKDEFWQWLSNWTTTYMDVLNERVEKLVDDKVAKYFENNDKKNNNDEVDPDKKNNKNNDTIKINKETDDNENDDSSKKVNIDEHKTNNNNSKINNDDMKKSNKTDIETGKDIINSNETGTDTEKSDLEPISKDNINSTDDDMSKKKNNSLPFNIKSDTIYGNTIDSDHVTNIFVFYPNVKLNKTIDQLEPLINKTNSDISVIAKPANVILDERIGISEDDKDNQINKPHTSTEISSSTQSNTETIIGITSTTESPTTTEELAKGTPKGIEESKNKIYPKPSNDHIIDLKEPEKATKKMQNDNQITTETPKSDHNETTTDATNTENIKKTTKLSDKEATTESIKKESEKETTILSDKEVTTELPKTETTKLNDKETTTESIKTEKDKVITKHDDKEITKHDDKEITTELSETENNKQTTKPDDSKTATPSSVNNDNNVTTTDKSEITTESSTDKPSDSNVTEKSKDSKDTSDVTTTEKSTGS</sequence>
<feature type="compositionally biased region" description="Basic and acidic residues" evidence="1">
    <location>
        <begin position="1013"/>
        <end position="1031"/>
    </location>
</feature>
<feature type="compositionally biased region" description="Basic and acidic residues" evidence="1">
    <location>
        <begin position="915"/>
        <end position="956"/>
    </location>
</feature>
<feature type="compositionally biased region" description="Basic and acidic residues" evidence="1">
    <location>
        <begin position="1416"/>
        <end position="1445"/>
    </location>
</feature>
<feature type="compositionally biased region" description="Basic and acidic residues" evidence="1">
    <location>
        <begin position="1300"/>
        <end position="1380"/>
    </location>
</feature>
<feature type="compositionally biased region" description="Low complexity" evidence="1">
    <location>
        <begin position="273"/>
        <end position="283"/>
    </location>
</feature>
<feature type="compositionally biased region" description="Basic and acidic residues" evidence="1">
    <location>
        <begin position="1096"/>
        <end position="1106"/>
    </location>
</feature>
<feature type="region of interest" description="Disordered" evidence="1">
    <location>
        <begin position="623"/>
        <end position="645"/>
    </location>
</feature>
<keyword evidence="3" id="KW-1185">Reference proteome</keyword>
<feature type="compositionally biased region" description="Basic and acidic residues" evidence="1">
    <location>
        <begin position="804"/>
        <end position="819"/>
    </location>
</feature>
<gene>
    <name evidence="2" type="ORF">BINO364_LOCUS53</name>
</gene>
<dbReference type="Proteomes" id="UP000838878">
    <property type="component" value="Chromosome 1"/>
</dbReference>
<evidence type="ECO:0000256" key="1">
    <source>
        <dbReference type="SAM" id="MobiDB-lite"/>
    </source>
</evidence>
<feature type="compositionally biased region" description="Basic and acidic residues" evidence="1">
    <location>
        <begin position="623"/>
        <end position="635"/>
    </location>
</feature>
<feature type="compositionally biased region" description="Low complexity" evidence="1">
    <location>
        <begin position="1406"/>
        <end position="1415"/>
    </location>
</feature>
<feature type="region of interest" description="Disordered" evidence="1">
    <location>
        <begin position="131"/>
        <end position="309"/>
    </location>
</feature>
<organism evidence="2 3">
    <name type="scientific">Brenthis ino</name>
    <name type="common">lesser marbled fritillary</name>
    <dbReference type="NCBI Taxonomy" id="405034"/>
    <lineage>
        <taxon>Eukaryota</taxon>
        <taxon>Metazoa</taxon>
        <taxon>Ecdysozoa</taxon>
        <taxon>Arthropoda</taxon>
        <taxon>Hexapoda</taxon>
        <taxon>Insecta</taxon>
        <taxon>Pterygota</taxon>
        <taxon>Neoptera</taxon>
        <taxon>Endopterygota</taxon>
        <taxon>Lepidoptera</taxon>
        <taxon>Glossata</taxon>
        <taxon>Ditrysia</taxon>
        <taxon>Papilionoidea</taxon>
        <taxon>Nymphalidae</taxon>
        <taxon>Heliconiinae</taxon>
        <taxon>Argynnini</taxon>
        <taxon>Brenthis</taxon>
    </lineage>
</organism>
<feature type="compositionally biased region" description="Basic and acidic residues" evidence="1">
    <location>
        <begin position="296"/>
        <end position="309"/>
    </location>
</feature>
<evidence type="ECO:0000313" key="2">
    <source>
        <dbReference type="EMBL" id="CAH0712823.1"/>
    </source>
</evidence>
<protein>
    <submittedName>
        <fullName evidence="2">Uncharacterized protein</fullName>
    </submittedName>
</protein>
<feature type="compositionally biased region" description="Basic and acidic residues" evidence="1">
    <location>
        <begin position="891"/>
        <end position="904"/>
    </location>
</feature>
<evidence type="ECO:0000313" key="3">
    <source>
        <dbReference type="Proteomes" id="UP000838878"/>
    </source>
</evidence>
<feature type="compositionally biased region" description="Polar residues" evidence="1">
    <location>
        <begin position="871"/>
        <end position="890"/>
    </location>
</feature>
<accession>A0A8S4I0E7</accession>
<feature type="compositionally biased region" description="Basic and acidic residues" evidence="1">
    <location>
        <begin position="1256"/>
        <end position="1274"/>
    </location>
</feature>
<feature type="region of interest" description="Disordered" evidence="1">
    <location>
        <begin position="1195"/>
        <end position="1456"/>
    </location>
</feature>
<feature type="compositionally biased region" description="Polar residues" evidence="1">
    <location>
        <begin position="1200"/>
        <end position="1214"/>
    </location>
</feature>
<feature type="region of interest" description="Disordered" evidence="1">
    <location>
        <begin position="804"/>
        <end position="824"/>
    </location>
</feature>
<feature type="compositionally biased region" description="Basic and acidic residues" evidence="1">
    <location>
        <begin position="189"/>
        <end position="218"/>
    </location>
</feature>
<feature type="region of interest" description="Disordered" evidence="1">
    <location>
        <begin position="1013"/>
        <end position="1118"/>
    </location>
</feature>
<feature type="non-terminal residue" evidence="2">
    <location>
        <position position="1456"/>
    </location>
</feature>
<feature type="region of interest" description="Disordered" evidence="1">
    <location>
        <begin position="754"/>
        <end position="775"/>
    </location>
</feature>
<feature type="compositionally biased region" description="Basic and acidic residues" evidence="1">
    <location>
        <begin position="1069"/>
        <end position="1085"/>
    </location>
</feature>
<dbReference type="OrthoDB" id="6922465at2759"/>
<dbReference type="EMBL" id="OV170221">
    <property type="protein sequence ID" value="CAH0712823.1"/>
    <property type="molecule type" value="Genomic_DNA"/>
</dbReference>